<dbReference type="RefSeq" id="XP_007408373.1">
    <property type="nucleotide sequence ID" value="XM_007408311.1"/>
</dbReference>
<dbReference type="AlphaFoldDB" id="F4RHH7"/>
<gene>
    <name evidence="2" type="ORF">MELLADRAFT_84948</name>
</gene>
<feature type="compositionally biased region" description="Low complexity" evidence="1">
    <location>
        <begin position="282"/>
        <end position="301"/>
    </location>
</feature>
<dbReference type="Proteomes" id="UP000001072">
    <property type="component" value="Unassembled WGS sequence"/>
</dbReference>
<evidence type="ECO:0000313" key="3">
    <source>
        <dbReference type="Proteomes" id="UP000001072"/>
    </source>
</evidence>
<feature type="compositionally biased region" description="Basic residues" evidence="1">
    <location>
        <begin position="302"/>
        <end position="312"/>
    </location>
</feature>
<proteinExistence type="predicted"/>
<evidence type="ECO:0000256" key="1">
    <source>
        <dbReference type="SAM" id="MobiDB-lite"/>
    </source>
</evidence>
<dbReference type="GeneID" id="18933675"/>
<evidence type="ECO:0000313" key="2">
    <source>
        <dbReference type="EMBL" id="EGG08175.1"/>
    </source>
</evidence>
<dbReference type="VEuPathDB" id="FungiDB:MELLADRAFT_84948"/>
<accession>F4RHH7</accession>
<dbReference type="HOGENOM" id="CLU_052203_1_1_1"/>
<reference evidence="3" key="1">
    <citation type="journal article" date="2011" name="Proc. Natl. Acad. Sci. U.S.A.">
        <title>Obligate biotrophy features unraveled by the genomic analysis of rust fungi.</title>
        <authorList>
            <person name="Duplessis S."/>
            <person name="Cuomo C.A."/>
            <person name="Lin Y.-C."/>
            <person name="Aerts A."/>
            <person name="Tisserant E."/>
            <person name="Veneault-Fourrey C."/>
            <person name="Joly D.L."/>
            <person name="Hacquard S."/>
            <person name="Amselem J."/>
            <person name="Cantarel B.L."/>
            <person name="Chiu R."/>
            <person name="Coutinho P.M."/>
            <person name="Feau N."/>
            <person name="Field M."/>
            <person name="Frey P."/>
            <person name="Gelhaye E."/>
            <person name="Goldberg J."/>
            <person name="Grabherr M.G."/>
            <person name="Kodira C.D."/>
            <person name="Kohler A."/>
            <person name="Kuees U."/>
            <person name="Lindquist E.A."/>
            <person name="Lucas S.M."/>
            <person name="Mago R."/>
            <person name="Mauceli E."/>
            <person name="Morin E."/>
            <person name="Murat C."/>
            <person name="Pangilinan J.L."/>
            <person name="Park R."/>
            <person name="Pearson M."/>
            <person name="Quesneville H."/>
            <person name="Rouhier N."/>
            <person name="Sakthikumar S."/>
            <person name="Salamov A.A."/>
            <person name="Schmutz J."/>
            <person name="Selles B."/>
            <person name="Shapiro H."/>
            <person name="Tanguay P."/>
            <person name="Tuskan G.A."/>
            <person name="Henrissat B."/>
            <person name="Van de Peer Y."/>
            <person name="Rouze P."/>
            <person name="Ellis J.G."/>
            <person name="Dodds P.N."/>
            <person name="Schein J.E."/>
            <person name="Zhong S."/>
            <person name="Hamelin R.C."/>
            <person name="Grigoriev I.V."/>
            <person name="Szabo L.J."/>
            <person name="Martin F."/>
        </authorList>
    </citation>
    <scope>NUCLEOTIDE SEQUENCE [LARGE SCALE GENOMIC DNA]</scope>
    <source>
        <strain evidence="3">98AG31 / pathotype 3-4-7</strain>
    </source>
</reference>
<name>F4RHH7_MELLP</name>
<feature type="region of interest" description="Disordered" evidence="1">
    <location>
        <begin position="278"/>
        <end position="328"/>
    </location>
</feature>
<sequence>MFDLDVDVVHGLYLSGNFQIERKLLEQPGDHPDQQSYSLWISFHSDKRDNFNFYDIRATTQHDSSFDFVPHRIYFLRGAFFPTNTSATERDKLFFEGLDTAVIGDHATFVNSLADGVGLTGLGRVISIELVVEASVQYNQEITDPEKPTLHLSVQHRDYHPKTNIAQSMIVEYRVPPHPHLVHFHQAIQVGTECQFHGHIKDFNELTRCYIVIVNRVDITSRKPAPASQVAFTQVQATLPACDDLSLPREIRTSSKIALHSPATYVWGGSVVTVHSSDQIHTPTSSTSVSSVEQDSSPSTSHPRKQVARKPTAKVNPKAKTFNLIDEQ</sequence>
<dbReference type="EMBL" id="GL883101">
    <property type="protein sequence ID" value="EGG08175.1"/>
    <property type="molecule type" value="Genomic_DNA"/>
</dbReference>
<dbReference type="InParanoid" id="F4RHH7"/>
<dbReference type="KEGG" id="mlr:MELLADRAFT_84948"/>
<organism evidence="3">
    <name type="scientific">Melampsora larici-populina (strain 98AG31 / pathotype 3-4-7)</name>
    <name type="common">Poplar leaf rust fungus</name>
    <dbReference type="NCBI Taxonomy" id="747676"/>
    <lineage>
        <taxon>Eukaryota</taxon>
        <taxon>Fungi</taxon>
        <taxon>Dikarya</taxon>
        <taxon>Basidiomycota</taxon>
        <taxon>Pucciniomycotina</taxon>
        <taxon>Pucciniomycetes</taxon>
        <taxon>Pucciniales</taxon>
        <taxon>Melampsoraceae</taxon>
        <taxon>Melampsora</taxon>
    </lineage>
</organism>
<keyword evidence="3" id="KW-1185">Reference proteome</keyword>
<protein>
    <submittedName>
        <fullName evidence="2">Uncharacterized protein</fullName>
    </submittedName>
</protein>